<evidence type="ECO:0000313" key="1">
    <source>
        <dbReference type="EMBL" id="AGA30851.1"/>
    </source>
</evidence>
<evidence type="ECO:0000313" key="2">
    <source>
        <dbReference type="Proteomes" id="UP000010798"/>
    </source>
</evidence>
<gene>
    <name evidence="1" type="ordered locus">Sinac_6784</name>
</gene>
<dbReference type="Proteomes" id="UP000010798">
    <property type="component" value="Chromosome"/>
</dbReference>
<accession>L0DR16</accession>
<name>L0DR16_SINAD</name>
<dbReference type="KEGG" id="saci:Sinac_6784"/>
<sequence length="34" mass="3862">MPDLFLLINHHCDLWSALFFAGWADGEALVDNDD</sequence>
<dbReference type="AlphaFoldDB" id="L0DR16"/>
<protein>
    <submittedName>
        <fullName evidence="1">Uncharacterized protein</fullName>
    </submittedName>
</protein>
<dbReference type="HOGENOM" id="CLU_3376040_0_0_0"/>
<dbReference type="EMBL" id="CP003364">
    <property type="protein sequence ID" value="AGA30851.1"/>
    <property type="molecule type" value="Genomic_DNA"/>
</dbReference>
<proteinExistence type="predicted"/>
<organism evidence="1 2">
    <name type="scientific">Singulisphaera acidiphila (strain ATCC BAA-1392 / DSM 18658 / VKM B-2454 / MOB10)</name>
    <dbReference type="NCBI Taxonomy" id="886293"/>
    <lineage>
        <taxon>Bacteria</taxon>
        <taxon>Pseudomonadati</taxon>
        <taxon>Planctomycetota</taxon>
        <taxon>Planctomycetia</taxon>
        <taxon>Isosphaerales</taxon>
        <taxon>Isosphaeraceae</taxon>
        <taxon>Singulisphaera</taxon>
    </lineage>
</organism>
<keyword evidence="2" id="KW-1185">Reference proteome</keyword>
<reference evidence="1 2" key="1">
    <citation type="submission" date="2012-02" db="EMBL/GenBank/DDBJ databases">
        <title>Complete sequence of chromosome of Singulisphaera acidiphila DSM 18658.</title>
        <authorList>
            <consortium name="US DOE Joint Genome Institute (JGI-PGF)"/>
            <person name="Lucas S."/>
            <person name="Copeland A."/>
            <person name="Lapidus A."/>
            <person name="Glavina del Rio T."/>
            <person name="Dalin E."/>
            <person name="Tice H."/>
            <person name="Bruce D."/>
            <person name="Goodwin L."/>
            <person name="Pitluck S."/>
            <person name="Peters L."/>
            <person name="Ovchinnikova G."/>
            <person name="Chertkov O."/>
            <person name="Kyrpides N."/>
            <person name="Mavromatis K."/>
            <person name="Ivanova N."/>
            <person name="Brettin T."/>
            <person name="Detter J.C."/>
            <person name="Han C."/>
            <person name="Larimer F."/>
            <person name="Land M."/>
            <person name="Hauser L."/>
            <person name="Markowitz V."/>
            <person name="Cheng J.-F."/>
            <person name="Hugenholtz P."/>
            <person name="Woyke T."/>
            <person name="Wu D."/>
            <person name="Tindall B."/>
            <person name="Pomrenke H."/>
            <person name="Brambilla E."/>
            <person name="Klenk H.-P."/>
            <person name="Eisen J.A."/>
        </authorList>
    </citation>
    <scope>NUCLEOTIDE SEQUENCE [LARGE SCALE GENOMIC DNA]</scope>
    <source>
        <strain evidence="2">ATCC BAA-1392 / DSM 18658 / VKM B-2454 / MOB10</strain>
    </source>
</reference>